<feature type="non-terminal residue" evidence="1">
    <location>
        <position position="1"/>
    </location>
</feature>
<evidence type="ECO:0000313" key="1">
    <source>
        <dbReference type="EMBL" id="GCB81683.1"/>
    </source>
</evidence>
<proteinExistence type="predicted"/>
<accession>A0A401Q8I8</accession>
<keyword evidence="2" id="KW-1185">Reference proteome</keyword>
<organism evidence="1 2">
    <name type="scientific">Scyliorhinus torazame</name>
    <name type="common">Cloudy catshark</name>
    <name type="synonym">Catulus torazame</name>
    <dbReference type="NCBI Taxonomy" id="75743"/>
    <lineage>
        <taxon>Eukaryota</taxon>
        <taxon>Metazoa</taxon>
        <taxon>Chordata</taxon>
        <taxon>Craniata</taxon>
        <taxon>Vertebrata</taxon>
        <taxon>Chondrichthyes</taxon>
        <taxon>Elasmobranchii</taxon>
        <taxon>Galeomorphii</taxon>
        <taxon>Galeoidea</taxon>
        <taxon>Carcharhiniformes</taxon>
        <taxon>Scyliorhinidae</taxon>
        <taxon>Scyliorhinus</taxon>
    </lineage>
</organism>
<name>A0A401Q8I8_SCYTO</name>
<evidence type="ECO:0000313" key="2">
    <source>
        <dbReference type="Proteomes" id="UP000288216"/>
    </source>
</evidence>
<dbReference type="AlphaFoldDB" id="A0A401Q8I8"/>
<comment type="caution">
    <text evidence="1">The sequence shown here is derived from an EMBL/GenBank/DDBJ whole genome shotgun (WGS) entry which is preliminary data.</text>
</comment>
<reference evidence="1 2" key="1">
    <citation type="journal article" date="2018" name="Nat. Ecol. Evol.">
        <title>Shark genomes provide insights into elasmobranch evolution and the origin of vertebrates.</title>
        <authorList>
            <person name="Hara Y"/>
            <person name="Yamaguchi K"/>
            <person name="Onimaru K"/>
            <person name="Kadota M"/>
            <person name="Koyanagi M"/>
            <person name="Keeley SD"/>
            <person name="Tatsumi K"/>
            <person name="Tanaka K"/>
            <person name="Motone F"/>
            <person name="Kageyama Y"/>
            <person name="Nozu R"/>
            <person name="Adachi N"/>
            <person name="Nishimura O"/>
            <person name="Nakagawa R"/>
            <person name="Tanegashima C"/>
            <person name="Kiyatake I"/>
            <person name="Matsumoto R"/>
            <person name="Murakumo K"/>
            <person name="Nishida K"/>
            <person name="Terakita A"/>
            <person name="Kuratani S"/>
            <person name="Sato K"/>
            <person name="Hyodo S Kuraku.S."/>
        </authorList>
    </citation>
    <scope>NUCLEOTIDE SEQUENCE [LARGE SCALE GENOMIC DNA]</scope>
</reference>
<sequence length="37" mass="4359">YAITVWYFDGKERLEAKERFKRASDQKASQFAQTSTT</sequence>
<dbReference type="Proteomes" id="UP000288216">
    <property type="component" value="Unassembled WGS sequence"/>
</dbReference>
<gene>
    <name evidence="1" type="ORF">scyTo_0021439</name>
</gene>
<protein>
    <submittedName>
        <fullName evidence="1">Uncharacterized protein</fullName>
    </submittedName>
</protein>
<dbReference type="EMBL" id="BFAA01019034">
    <property type="protein sequence ID" value="GCB81683.1"/>
    <property type="molecule type" value="Genomic_DNA"/>
</dbReference>